<name>A0ABV6BAX3_9GAMM</name>
<dbReference type="RefSeq" id="WP_377240927.1">
    <property type="nucleotide sequence ID" value="NZ_JBHLXP010000001.1"/>
</dbReference>
<gene>
    <name evidence="2" type="ORF">ACFFJP_04450</name>
</gene>
<accession>A0ABV6BAX3</accession>
<dbReference type="PANTHER" id="PTHR46211:SF1">
    <property type="entry name" value="GLYCEROPHOSPHODIESTER PHOSPHODIESTERASE, CYTOPLASMIC"/>
    <property type="match status" value="1"/>
</dbReference>
<dbReference type="Proteomes" id="UP001589813">
    <property type="component" value="Unassembled WGS sequence"/>
</dbReference>
<dbReference type="Gene3D" id="3.20.20.190">
    <property type="entry name" value="Phosphatidylinositol (PI) phosphodiesterase"/>
    <property type="match status" value="1"/>
</dbReference>
<evidence type="ECO:0000313" key="3">
    <source>
        <dbReference type="Proteomes" id="UP001589813"/>
    </source>
</evidence>
<keyword evidence="3" id="KW-1185">Reference proteome</keyword>
<protein>
    <submittedName>
        <fullName evidence="2">Glycerophosphodiester phosphodiesterase</fullName>
    </submittedName>
</protein>
<evidence type="ECO:0000259" key="1">
    <source>
        <dbReference type="PROSITE" id="PS51704"/>
    </source>
</evidence>
<dbReference type="PROSITE" id="PS51704">
    <property type="entry name" value="GP_PDE"/>
    <property type="match status" value="1"/>
</dbReference>
<organism evidence="2 3">
    <name type="scientific">Rheinheimera tilapiae</name>
    <dbReference type="NCBI Taxonomy" id="875043"/>
    <lineage>
        <taxon>Bacteria</taxon>
        <taxon>Pseudomonadati</taxon>
        <taxon>Pseudomonadota</taxon>
        <taxon>Gammaproteobacteria</taxon>
        <taxon>Chromatiales</taxon>
        <taxon>Chromatiaceae</taxon>
        <taxon>Rheinheimera</taxon>
    </lineage>
</organism>
<dbReference type="InterPro" id="IPR017946">
    <property type="entry name" value="PLC-like_Pdiesterase_TIM-brl"/>
</dbReference>
<dbReference type="EMBL" id="JBHLXP010000001">
    <property type="protein sequence ID" value="MFC0047544.1"/>
    <property type="molecule type" value="Genomic_DNA"/>
</dbReference>
<dbReference type="InterPro" id="IPR030395">
    <property type="entry name" value="GP_PDE_dom"/>
</dbReference>
<reference evidence="2 3" key="1">
    <citation type="submission" date="2024-09" db="EMBL/GenBank/DDBJ databases">
        <authorList>
            <person name="Sun Q."/>
            <person name="Mori K."/>
        </authorList>
    </citation>
    <scope>NUCLEOTIDE SEQUENCE [LARGE SCALE GENOMIC DNA]</scope>
    <source>
        <strain evidence="2 3">KCTC 23315</strain>
    </source>
</reference>
<feature type="domain" description="GP-PDE" evidence="1">
    <location>
        <begin position="1"/>
        <end position="228"/>
    </location>
</feature>
<dbReference type="Pfam" id="PF03009">
    <property type="entry name" value="GDPD"/>
    <property type="match status" value="1"/>
</dbReference>
<dbReference type="PANTHER" id="PTHR46211">
    <property type="entry name" value="GLYCEROPHOSPHORYL DIESTER PHOSPHODIESTERASE"/>
    <property type="match status" value="1"/>
</dbReference>
<sequence length="232" mass="25557">MKIFAHRGASGHYPENTLQAFTAALNSGCDGIELDVFLHAGELVVIHDRQVDRTTNGKGYLEDFSPAALKQLDAGNGESIPTLWQVLQLCANRLEINIELKGHDTATPVVALLQQAQQQLGLRLDTILLSSFHHPLLQQLKALNPFLRLAVLISHYPADGVEIATRLGAVALNCDRGFVDAALVEAAHQAKLRLYVYTVNQRREMLALQAIGVDGVFCNYPKEALQWLDDQN</sequence>
<proteinExistence type="predicted"/>
<evidence type="ECO:0000313" key="2">
    <source>
        <dbReference type="EMBL" id="MFC0047544.1"/>
    </source>
</evidence>
<dbReference type="SUPFAM" id="SSF51695">
    <property type="entry name" value="PLC-like phosphodiesterases"/>
    <property type="match status" value="1"/>
</dbReference>
<comment type="caution">
    <text evidence="2">The sequence shown here is derived from an EMBL/GenBank/DDBJ whole genome shotgun (WGS) entry which is preliminary data.</text>
</comment>